<accession>A0A5D0D161</accession>
<name>A0A5D0D161_9BACL</name>
<protein>
    <submittedName>
        <fullName evidence="2">Uncharacterized protein</fullName>
    </submittedName>
</protein>
<gene>
    <name evidence="2" type="ORF">FRY98_06770</name>
</gene>
<dbReference type="RefSeq" id="WP_148450914.1">
    <property type="nucleotide sequence ID" value="NZ_VSDO01000001.1"/>
</dbReference>
<dbReference type="AlphaFoldDB" id="A0A5D0D161"/>
<dbReference type="EMBL" id="VSDO01000001">
    <property type="protein sequence ID" value="TYA15324.1"/>
    <property type="molecule type" value="Genomic_DNA"/>
</dbReference>
<evidence type="ECO:0000313" key="3">
    <source>
        <dbReference type="Proteomes" id="UP000325218"/>
    </source>
</evidence>
<organism evidence="2 3">
    <name type="scientific">Paenibacillus faecis</name>
    <dbReference type="NCBI Taxonomy" id="862114"/>
    <lineage>
        <taxon>Bacteria</taxon>
        <taxon>Bacillati</taxon>
        <taxon>Bacillota</taxon>
        <taxon>Bacilli</taxon>
        <taxon>Bacillales</taxon>
        <taxon>Paenibacillaceae</taxon>
        <taxon>Paenibacillus</taxon>
    </lineage>
</organism>
<dbReference type="Proteomes" id="UP000325218">
    <property type="component" value="Unassembled WGS sequence"/>
</dbReference>
<feature type="region of interest" description="Disordered" evidence="1">
    <location>
        <begin position="1"/>
        <end position="61"/>
    </location>
</feature>
<evidence type="ECO:0000256" key="1">
    <source>
        <dbReference type="SAM" id="MobiDB-lite"/>
    </source>
</evidence>
<keyword evidence="3" id="KW-1185">Reference proteome</keyword>
<comment type="caution">
    <text evidence="2">The sequence shown here is derived from an EMBL/GenBank/DDBJ whole genome shotgun (WGS) entry which is preliminary data.</text>
</comment>
<proteinExistence type="predicted"/>
<reference evidence="2 3" key="1">
    <citation type="submission" date="2019-08" db="EMBL/GenBank/DDBJ databases">
        <title>Genome sequencing of Paenibacillus faecis DSM 23593(T).</title>
        <authorList>
            <person name="Kook J.-K."/>
            <person name="Park S.-N."/>
            <person name="Lim Y.K."/>
        </authorList>
    </citation>
    <scope>NUCLEOTIDE SEQUENCE [LARGE SCALE GENOMIC DNA]</scope>
    <source>
        <strain evidence="2 3">DSM 23593</strain>
    </source>
</reference>
<feature type="compositionally biased region" description="Basic and acidic residues" evidence="1">
    <location>
        <begin position="1"/>
        <end position="11"/>
    </location>
</feature>
<evidence type="ECO:0000313" key="2">
    <source>
        <dbReference type="EMBL" id="TYA15324.1"/>
    </source>
</evidence>
<sequence>MSGAVRERRALGADGASCGLSENAGRWAPTGLPGGWQRALGAGSRRGLPRTTVGASVQPPLGRGEILTDAIAAIPSKWADS</sequence>